<organism evidence="2 3">
    <name type="scientific">Myceligenerans indicum</name>
    <dbReference type="NCBI Taxonomy" id="2593663"/>
    <lineage>
        <taxon>Bacteria</taxon>
        <taxon>Bacillati</taxon>
        <taxon>Actinomycetota</taxon>
        <taxon>Actinomycetes</taxon>
        <taxon>Micrococcales</taxon>
        <taxon>Promicromonosporaceae</taxon>
        <taxon>Myceligenerans</taxon>
    </lineage>
</organism>
<protein>
    <recommendedName>
        <fullName evidence="1">DUF7455 domain-containing protein</fullName>
    </recommendedName>
</protein>
<feature type="domain" description="DUF7455" evidence="1">
    <location>
        <begin position="12"/>
        <end position="57"/>
    </location>
</feature>
<keyword evidence="3" id="KW-1185">Reference proteome</keyword>
<name>A0ABS1LME1_9MICO</name>
<dbReference type="EMBL" id="JABBYC010000019">
    <property type="protein sequence ID" value="MBL0886953.1"/>
    <property type="molecule type" value="Genomic_DNA"/>
</dbReference>
<reference evidence="2 3" key="1">
    <citation type="journal article" date="2021" name="Arch. Microbiol.">
        <title>Myceligenerans indicum sp. nov., an actinobacterium isolated from mangrove sediment of Sundarbans, India.</title>
        <authorList>
            <person name="Asha K."/>
            <person name="Bhadury P."/>
        </authorList>
    </citation>
    <scope>NUCLEOTIDE SEQUENCE [LARGE SCALE GENOMIC DNA]</scope>
    <source>
        <strain evidence="2 3">I2</strain>
    </source>
</reference>
<evidence type="ECO:0000313" key="2">
    <source>
        <dbReference type="EMBL" id="MBL0886953.1"/>
    </source>
</evidence>
<proteinExistence type="predicted"/>
<dbReference type="InterPro" id="IPR055878">
    <property type="entry name" value="DUF7455"/>
</dbReference>
<comment type="caution">
    <text evidence="2">The sequence shown here is derived from an EMBL/GenBank/DDBJ whole genome shotgun (WGS) entry which is preliminary data.</text>
</comment>
<evidence type="ECO:0000313" key="3">
    <source>
        <dbReference type="Proteomes" id="UP000675409"/>
    </source>
</evidence>
<evidence type="ECO:0000259" key="1">
    <source>
        <dbReference type="Pfam" id="PF24254"/>
    </source>
</evidence>
<dbReference type="Proteomes" id="UP000675409">
    <property type="component" value="Unassembled WGS sequence"/>
</dbReference>
<dbReference type="Pfam" id="PF24254">
    <property type="entry name" value="DUF7455"/>
    <property type="match status" value="1"/>
</dbReference>
<gene>
    <name evidence="2" type="ORF">HGK34_11800</name>
</gene>
<accession>A0ABS1LME1</accession>
<sequence length="70" mass="7728">MSGHVRALPDQIDTCDRCGMRARLRVLLDRGGELYFCGHHARKYRAALQLVALSMDDIPASGVAAAARFR</sequence>